<keyword evidence="3" id="KW-1185">Reference proteome</keyword>
<dbReference type="Proteomes" id="UP000019443">
    <property type="component" value="Plasmid pLPU83a"/>
</dbReference>
<dbReference type="AlphaFoldDB" id="W6RLN0"/>
<geneLocation type="plasmid" evidence="2 3">
    <name>pLPU83a</name>
</geneLocation>
<evidence type="ECO:0000313" key="3">
    <source>
        <dbReference type="Proteomes" id="UP000019443"/>
    </source>
</evidence>
<organism evidence="2 3">
    <name type="scientific">Rhizobium favelukesii</name>
    <dbReference type="NCBI Taxonomy" id="348824"/>
    <lineage>
        <taxon>Bacteria</taxon>
        <taxon>Pseudomonadati</taxon>
        <taxon>Pseudomonadota</taxon>
        <taxon>Alphaproteobacteria</taxon>
        <taxon>Hyphomicrobiales</taxon>
        <taxon>Rhizobiaceae</taxon>
        <taxon>Rhizobium/Agrobacterium group</taxon>
        <taxon>Rhizobium</taxon>
    </lineage>
</organism>
<keyword evidence="2" id="KW-0614">Plasmid</keyword>
<sequence>MTIKIATSLRTASWIVLFSAIGFGFVKLGFAVVCWVGGHNLFEAMFGFTTPFILGAAIGIESLFWLRGRPRRARSPVSRG</sequence>
<keyword evidence="1" id="KW-1133">Transmembrane helix</keyword>
<protein>
    <submittedName>
        <fullName evidence="2">Uncharacterized protein</fullName>
    </submittedName>
</protein>
<accession>W6RLN0</accession>
<keyword evidence="1" id="KW-0472">Membrane</keyword>
<gene>
    <name evidence="2" type="ORF">LPU83_pLPU83a_0017</name>
</gene>
<proteinExistence type="predicted"/>
<dbReference type="EMBL" id="HG916853">
    <property type="protein sequence ID" value="CDM59858.1"/>
    <property type="molecule type" value="Genomic_DNA"/>
</dbReference>
<dbReference type="HOGENOM" id="CLU_2587321_0_0_5"/>
<feature type="transmembrane region" description="Helical" evidence="1">
    <location>
        <begin position="44"/>
        <end position="66"/>
    </location>
</feature>
<name>W6RLN0_9HYPH</name>
<keyword evidence="1" id="KW-0812">Transmembrane</keyword>
<evidence type="ECO:0000256" key="1">
    <source>
        <dbReference type="SAM" id="Phobius"/>
    </source>
</evidence>
<reference evidence="2" key="1">
    <citation type="submission" date="2013-11" db="EMBL/GenBank/DDBJ databases">
        <title>Draft genome sequence of the broad-host-range Rhizobium sp. LPU83 strain, a member of the low-genetic diversity Oregon-like Rhizobium sp. group.</title>
        <authorList>
            <person name="Wibberg D."/>
            <person name="Puehler A."/>
            <person name="Schlueter A."/>
        </authorList>
    </citation>
    <scope>NUCLEOTIDE SEQUENCE [LARGE SCALE GENOMIC DNA]</scope>
    <source>
        <strain evidence="2">LPU83</strain>
        <plasmid evidence="2">pLPU83a</plasmid>
    </source>
</reference>
<evidence type="ECO:0000313" key="2">
    <source>
        <dbReference type="EMBL" id="CDM59858.1"/>
    </source>
</evidence>
<feature type="transmembrane region" description="Helical" evidence="1">
    <location>
        <begin position="12"/>
        <end position="38"/>
    </location>
</feature>
<dbReference type="KEGG" id="rhl:LPU83_pLPU83a_0017"/>
<dbReference type="PATRIC" id="fig|348824.6.peg.4525"/>